<dbReference type="EMBL" id="LN609529">
    <property type="protein sequence ID" value="CEF66232.1"/>
    <property type="molecule type" value="Genomic_DNA"/>
</dbReference>
<accession>A0A090L932</accession>
<keyword evidence="1" id="KW-0812">Transmembrane</keyword>
<evidence type="ECO:0000313" key="3">
    <source>
        <dbReference type="EMBL" id="CEF66232.1"/>
    </source>
</evidence>
<keyword evidence="1" id="KW-0472">Membrane</keyword>
<dbReference type="RefSeq" id="XP_024505432.1">
    <property type="nucleotide sequence ID" value="XM_024651789.1"/>
</dbReference>
<dbReference type="GeneID" id="36378596"/>
<proteinExistence type="predicted"/>
<dbReference type="Proteomes" id="UP000035682">
    <property type="component" value="Unplaced"/>
</dbReference>
<dbReference type="SUPFAM" id="SSF63451">
    <property type="entry name" value="LEM domain"/>
    <property type="match status" value="1"/>
</dbReference>
<dbReference type="InterPro" id="IPR011015">
    <property type="entry name" value="LEM/LEM-like_dom_sf"/>
</dbReference>
<dbReference type="WormBase" id="SRAE_2000090200">
    <property type="protein sequence ID" value="SRP11642"/>
    <property type="gene ID" value="WBGene00261102"/>
</dbReference>
<reference evidence="3 4" key="1">
    <citation type="submission" date="2014-09" db="EMBL/GenBank/DDBJ databases">
        <authorList>
            <person name="Martin A.A."/>
        </authorList>
    </citation>
    <scope>NUCLEOTIDE SEQUENCE</scope>
    <source>
        <strain evidence="4">ED321</strain>
        <strain evidence="3">ED321 Heterogonic</strain>
    </source>
</reference>
<evidence type="ECO:0000313" key="4">
    <source>
        <dbReference type="Proteomes" id="UP000035682"/>
    </source>
</evidence>
<feature type="transmembrane region" description="Helical" evidence="1">
    <location>
        <begin position="174"/>
        <end position="195"/>
    </location>
</feature>
<evidence type="ECO:0000313" key="5">
    <source>
        <dbReference type="WBParaSite" id="SRAE_2000090200.1"/>
    </source>
</evidence>
<evidence type="ECO:0000256" key="1">
    <source>
        <dbReference type="SAM" id="Phobius"/>
    </source>
</evidence>
<gene>
    <name evidence="3 5 6" type="ORF">SRAE_2000090200</name>
</gene>
<dbReference type="CTD" id="36378596"/>
<evidence type="ECO:0000259" key="2">
    <source>
        <dbReference type="PROSITE" id="PS50954"/>
    </source>
</evidence>
<organism evidence="3">
    <name type="scientific">Strongyloides ratti</name>
    <name type="common">Parasitic roundworm</name>
    <dbReference type="NCBI Taxonomy" id="34506"/>
    <lineage>
        <taxon>Eukaryota</taxon>
        <taxon>Metazoa</taxon>
        <taxon>Ecdysozoa</taxon>
        <taxon>Nematoda</taxon>
        <taxon>Chromadorea</taxon>
        <taxon>Rhabditida</taxon>
        <taxon>Tylenchina</taxon>
        <taxon>Panagrolaimomorpha</taxon>
        <taxon>Strongyloidoidea</taxon>
        <taxon>Strongyloididae</taxon>
        <taxon>Strongyloides</taxon>
    </lineage>
</organism>
<reference evidence="5" key="2">
    <citation type="submission" date="2020-12" db="UniProtKB">
        <authorList>
            <consortium name="WormBaseParasite"/>
        </authorList>
    </citation>
    <scope>IDENTIFICATION</scope>
</reference>
<protein>
    <submittedName>
        <fullName evidence="3 5">LEM domain and LEM/LEM-like domain-containing protein</fullName>
    </submittedName>
</protein>
<evidence type="ECO:0000313" key="6">
    <source>
        <dbReference type="WormBase" id="SRAE_2000090200"/>
    </source>
</evidence>
<dbReference type="WBParaSite" id="SRAE_2000090200.1">
    <property type="protein sequence ID" value="SRAE_2000090200.1"/>
    <property type="gene ID" value="WBGene00261102"/>
</dbReference>
<name>A0A090L932_STRRB</name>
<keyword evidence="4" id="KW-1185">Reference proteome</keyword>
<dbReference type="AlphaFoldDB" id="A0A090L932"/>
<dbReference type="Pfam" id="PF03020">
    <property type="entry name" value="LEM"/>
    <property type="match status" value="1"/>
</dbReference>
<dbReference type="Gene3D" id="1.10.720.40">
    <property type="match status" value="1"/>
</dbReference>
<dbReference type="PROSITE" id="PS50954">
    <property type="entry name" value="LEM"/>
    <property type="match status" value="1"/>
</dbReference>
<keyword evidence="1" id="KW-1133">Transmembrane helix</keyword>
<sequence>MDFATLTAATVSELSNKELIEACKHFNISCGAVNRTSRNLFEKKLVAALSSNTDHPSHTVEEVEEIFEENPTTPLFANESGTIRNSFISESANVYNDTPYPTVRTSRVTKRITTNISPKSCLDEGYKYGEEENYDGEESVRILTKAERDERRARLLSGNMHREYPVVREEKKPFWYTLLKIVCFALFVLFAYFFYKEHMQRLQDESNDDL</sequence>
<dbReference type="InterPro" id="IPR003887">
    <property type="entry name" value="LEM_dom"/>
</dbReference>
<feature type="domain" description="LEM" evidence="2">
    <location>
        <begin position="8"/>
        <end position="52"/>
    </location>
</feature>